<comment type="caution">
    <text evidence="9">The sequence shown here is derived from an EMBL/GenBank/DDBJ whole genome shotgun (WGS) entry which is preliminary data.</text>
</comment>
<dbReference type="PANTHER" id="PTHR38594">
    <property type="entry name" value="PEP-DEPENDENT DIHYDROXYACETONE KINASE, PHOSPHORYL DONOR SUBUNIT DHAM"/>
    <property type="match status" value="1"/>
</dbReference>
<comment type="similarity">
    <text evidence="3">Belongs to the PEP-utilizing enzyme family.</text>
</comment>
<evidence type="ECO:0000256" key="2">
    <source>
        <dbReference type="ARBA" id="ARBA00002788"/>
    </source>
</evidence>
<reference evidence="9 10" key="1">
    <citation type="submission" date="2020-01" db="EMBL/GenBank/DDBJ databases">
        <authorList>
            <person name="Lee S.D."/>
        </authorList>
    </citation>
    <scope>NUCLEOTIDE SEQUENCE [LARGE SCALE GENOMIC DNA]</scope>
    <source>
        <strain evidence="9 10">SAP-1</strain>
    </source>
</reference>
<keyword evidence="5" id="KW-0808">Transferase</keyword>
<dbReference type="NCBIfam" id="NF008478">
    <property type="entry name" value="PRK11377.1"/>
    <property type="match status" value="1"/>
</dbReference>
<reference evidence="9 10" key="2">
    <citation type="submission" date="2020-06" db="EMBL/GenBank/DDBJ databases">
        <title>Polyphasic characterization of a Rahnella strain isolated from tree sap.</title>
        <authorList>
            <person name="Kim I.S."/>
        </authorList>
    </citation>
    <scope>NUCLEOTIDE SEQUENCE [LARGE SCALE GENOMIC DNA]</scope>
    <source>
        <strain evidence="9 10">SAP-1</strain>
    </source>
</reference>
<dbReference type="EC" id="2.7.1.121" evidence="4"/>
<gene>
    <name evidence="9" type="ORF">GW590_11620</name>
</gene>
<feature type="domain" description="PTS EIIA type-4" evidence="7">
    <location>
        <begin position="1"/>
        <end position="134"/>
    </location>
</feature>
<dbReference type="Gene3D" id="3.40.50.510">
    <property type="entry name" value="Phosphotransferase system, mannose-type IIA component"/>
    <property type="match status" value="1"/>
</dbReference>
<dbReference type="Proteomes" id="UP000585363">
    <property type="component" value="Unassembled WGS sequence"/>
</dbReference>
<dbReference type="InterPro" id="IPR012844">
    <property type="entry name" value="DhaM_N"/>
</dbReference>
<evidence type="ECO:0000259" key="7">
    <source>
        <dbReference type="PROSITE" id="PS51096"/>
    </source>
</evidence>
<name>A0A848MH14_9GAMM</name>
<keyword evidence="10" id="KW-1185">Reference proteome</keyword>
<dbReference type="InterPro" id="IPR008731">
    <property type="entry name" value="PTS_EIN"/>
</dbReference>
<dbReference type="GO" id="GO:0047324">
    <property type="term" value="F:phosphoenolpyruvate-glycerone phosphotransferase activity"/>
    <property type="evidence" value="ECO:0007669"/>
    <property type="project" value="UniProtKB-EC"/>
</dbReference>
<proteinExistence type="inferred from homology"/>
<dbReference type="GO" id="GO:0016020">
    <property type="term" value="C:membrane"/>
    <property type="evidence" value="ECO:0007669"/>
    <property type="project" value="InterPro"/>
</dbReference>
<dbReference type="SUPFAM" id="SSF52009">
    <property type="entry name" value="Phosphohistidine domain"/>
    <property type="match status" value="1"/>
</dbReference>
<dbReference type="PROSITE" id="PS51350">
    <property type="entry name" value="PTS_HPR_DOM"/>
    <property type="match status" value="1"/>
</dbReference>
<dbReference type="PROSITE" id="PS51096">
    <property type="entry name" value="PTS_EIIA_TYPE_4"/>
    <property type="match status" value="1"/>
</dbReference>
<sequence length="479" mass="50591">MVNIVVVSHSKRLAEGVAELAQQMVQDGCRIAVAAGVDDEQNPIGTDAIKVMMAIEEVDTPSGVLVMMDLGSALLSAETALELLDPEIAARVLLSSAPLVEGTLAAVVTASSGASLQQVEAEACGALGVKRSQLNPQASRAESEVLSQASAIPDAALSSRWVVRNAHGLHVRPAAALAQALSGFDAEMQVEKEGHYASPHSVNQLAGLQVRQGDTLCLHAWGKQAGEAIAAFQQLAHNHFGEALPDVADTILSGKLVAAAAINAAVVRFTPTNLLCQRQSITASQIDQEKARLLQAIAASVDELETLAGKTQQLLGADMADIFSAHALLLGDEELVQAMETRITVEQQNAESALYDELMAMASAYLAMEDSYLRVRELDVRDILQRALRHLQDQSPQLPVIAEPCILVADELFPSQVIALSQPHVKAICLAQGSVLSHSAILARAAAIPMMVAADKVTELARTGQQATLDFASATLTLR</sequence>
<dbReference type="NCBIfam" id="TIGR01003">
    <property type="entry name" value="PTS_HPr_family"/>
    <property type="match status" value="1"/>
</dbReference>
<dbReference type="InterPro" id="IPR036662">
    <property type="entry name" value="PTS_EIIA_man-typ_sf"/>
</dbReference>
<dbReference type="InterPro" id="IPR035895">
    <property type="entry name" value="HPr-like_sf"/>
</dbReference>
<dbReference type="SUPFAM" id="SSF55594">
    <property type="entry name" value="HPr-like"/>
    <property type="match status" value="1"/>
</dbReference>
<dbReference type="AlphaFoldDB" id="A0A848MH14"/>
<comment type="catalytic activity">
    <reaction evidence="1">
        <text>dihydroxyacetone + phosphoenolpyruvate = dihydroxyacetone phosphate + pyruvate</text>
        <dbReference type="Rhea" id="RHEA:18381"/>
        <dbReference type="ChEBI" id="CHEBI:15361"/>
        <dbReference type="ChEBI" id="CHEBI:16016"/>
        <dbReference type="ChEBI" id="CHEBI:57642"/>
        <dbReference type="ChEBI" id="CHEBI:58702"/>
        <dbReference type="EC" id="2.7.1.121"/>
    </reaction>
</comment>
<dbReference type="InterPro" id="IPR036618">
    <property type="entry name" value="PtsI_HPr-bd_sf"/>
</dbReference>
<dbReference type="Gene3D" id="3.50.30.10">
    <property type="entry name" value="Phosphohistidine domain"/>
    <property type="match status" value="1"/>
</dbReference>
<dbReference type="RefSeq" id="WP_169403327.1">
    <property type="nucleotide sequence ID" value="NZ_JAADJU010000005.1"/>
</dbReference>
<evidence type="ECO:0000256" key="3">
    <source>
        <dbReference type="ARBA" id="ARBA00007837"/>
    </source>
</evidence>
<dbReference type="Gene3D" id="1.10.274.10">
    <property type="entry name" value="PtsI, HPr-binding domain"/>
    <property type="match status" value="1"/>
</dbReference>
<dbReference type="PROSITE" id="PS00369">
    <property type="entry name" value="PTS_HPR_HIS"/>
    <property type="match status" value="1"/>
</dbReference>
<dbReference type="InterPro" id="IPR001020">
    <property type="entry name" value="PTS_HPr_His_P_site"/>
</dbReference>
<dbReference type="InterPro" id="IPR036637">
    <property type="entry name" value="Phosphohistidine_dom_sf"/>
</dbReference>
<evidence type="ECO:0000259" key="8">
    <source>
        <dbReference type="PROSITE" id="PS51350"/>
    </source>
</evidence>
<dbReference type="EMBL" id="JAADJU010000005">
    <property type="protein sequence ID" value="NMP27507.1"/>
    <property type="molecule type" value="Genomic_DNA"/>
</dbReference>
<evidence type="ECO:0000313" key="9">
    <source>
        <dbReference type="EMBL" id="NMP27507.1"/>
    </source>
</evidence>
<dbReference type="InterPro" id="IPR039643">
    <property type="entry name" value="DhaM"/>
</dbReference>
<comment type="function">
    <text evidence="2">Component of the dihydroxyacetone kinase complex, which is responsible for the phosphoenolpyruvate (PEP)-dependent phosphorylation of dihydroxyacetone. DhaM serves as the phosphoryl donor. Is phosphorylated by phosphoenolpyruvate in an EI- and HPr-dependent reaction, and a phosphorelay system on histidine residues finally leads to phosphoryl transfer to DhaL and dihydroxyacetone.</text>
</comment>
<comment type="subunit">
    <text evidence="6">Homodimer. The dihydroxyacetone kinase complex is composed of a homodimer of DhaM, a homodimer of DhaK and the subunit DhaL.</text>
</comment>
<dbReference type="Gene3D" id="3.30.1340.10">
    <property type="entry name" value="HPr-like"/>
    <property type="match status" value="1"/>
</dbReference>
<dbReference type="Pfam" id="PF00391">
    <property type="entry name" value="PEP-utilizers"/>
    <property type="match status" value="1"/>
</dbReference>
<evidence type="ECO:0000256" key="4">
    <source>
        <dbReference type="ARBA" id="ARBA00012095"/>
    </source>
</evidence>
<evidence type="ECO:0000256" key="5">
    <source>
        <dbReference type="ARBA" id="ARBA00022679"/>
    </source>
</evidence>
<accession>A0A848MH14</accession>
<evidence type="ECO:0000256" key="6">
    <source>
        <dbReference type="ARBA" id="ARBA00046577"/>
    </source>
</evidence>
<dbReference type="NCBIfam" id="TIGR02364">
    <property type="entry name" value="dha_pts"/>
    <property type="match status" value="1"/>
</dbReference>
<protein>
    <recommendedName>
        <fullName evidence="4">phosphoenolpyruvate--glycerone phosphotransferase</fullName>
        <ecNumber evidence="4">2.7.1.121</ecNumber>
    </recommendedName>
</protein>
<dbReference type="InterPro" id="IPR000032">
    <property type="entry name" value="HPr-like"/>
</dbReference>
<dbReference type="SUPFAM" id="SSF47831">
    <property type="entry name" value="Enzyme I of the PEP:sugar phosphotransferase system HPr-binding (sub)domain"/>
    <property type="match status" value="1"/>
</dbReference>
<dbReference type="GO" id="GO:0019563">
    <property type="term" value="P:glycerol catabolic process"/>
    <property type="evidence" value="ECO:0007669"/>
    <property type="project" value="InterPro"/>
</dbReference>
<dbReference type="InterPro" id="IPR008279">
    <property type="entry name" value="PEP-util_enz_mobile_dom"/>
</dbReference>
<dbReference type="Pfam" id="PF05524">
    <property type="entry name" value="PEP-utilisers_N"/>
    <property type="match status" value="1"/>
</dbReference>
<dbReference type="Pfam" id="PF00381">
    <property type="entry name" value="PTS-HPr"/>
    <property type="match status" value="1"/>
</dbReference>
<dbReference type="PANTHER" id="PTHR38594:SF1">
    <property type="entry name" value="PEP-DEPENDENT DIHYDROXYACETONE KINASE, PHOSPHORYL DONOR SUBUNIT DHAM"/>
    <property type="match status" value="1"/>
</dbReference>
<evidence type="ECO:0000256" key="1">
    <source>
        <dbReference type="ARBA" id="ARBA00001113"/>
    </source>
</evidence>
<dbReference type="SUPFAM" id="SSF53062">
    <property type="entry name" value="PTS system fructose IIA component-like"/>
    <property type="match status" value="1"/>
</dbReference>
<dbReference type="Pfam" id="PF03610">
    <property type="entry name" value="EIIA-man"/>
    <property type="match status" value="1"/>
</dbReference>
<dbReference type="CDD" id="cd00367">
    <property type="entry name" value="PTS-HPr_like"/>
    <property type="match status" value="1"/>
</dbReference>
<dbReference type="GO" id="GO:0009401">
    <property type="term" value="P:phosphoenolpyruvate-dependent sugar phosphotransferase system"/>
    <property type="evidence" value="ECO:0007669"/>
    <property type="project" value="InterPro"/>
</dbReference>
<organism evidence="9 10">
    <name type="scientific">Rouxiella aceris</name>
    <dbReference type="NCBI Taxonomy" id="2703884"/>
    <lineage>
        <taxon>Bacteria</taxon>
        <taxon>Pseudomonadati</taxon>
        <taxon>Pseudomonadota</taxon>
        <taxon>Gammaproteobacteria</taxon>
        <taxon>Enterobacterales</taxon>
        <taxon>Yersiniaceae</taxon>
        <taxon>Rouxiella</taxon>
    </lineage>
</organism>
<feature type="domain" description="HPr" evidence="8">
    <location>
        <begin position="156"/>
        <end position="243"/>
    </location>
</feature>
<dbReference type="InterPro" id="IPR004701">
    <property type="entry name" value="PTS_EIIA_man-typ"/>
</dbReference>
<evidence type="ECO:0000313" key="10">
    <source>
        <dbReference type="Proteomes" id="UP000585363"/>
    </source>
</evidence>